<evidence type="ECO:0000313" key="2">
    <source>
        <dbReference type="Proteomes" id="UP000828390"/>
    </source>
</evidence>
<comment type="caution">
    <text evidence="1">The sequence shown here is derived from an EMBL/GenBank/DDBJ whole genome shotgun (WGS) entry which is preliminary data.</text>
</comment>
<dbReference type="Proteomes" id="UP000828390">
    <property type="component" value="Unassembled WGS sequence"/>
</dbReference>
<organism evidence="1 2">
    <name type="scientific">Dreissena polymorpha</name>
    <name type="common">Zebra mussel</name>
    <name type="synonym">Mytilus polymorpha</name>
    <dbReference type="NCBI Taxonomy" id="45954"/>
    <lineage>
        <taxon>Eukaryota</taxon>
        <taxon>Metazoa</taxon>
        <taxon>Spiralia</taxon>
        <taxon>Lophotrochozoa</taxon>
        <taxon>Mollusca</taxon>
        <taxon>Bivalvia</taxon>
        <taxon>Autobranchia</taxon>
        <taxon>Heteroconchia</taxon>
        <taxon>Euheterodonta</taxon>
        <taxon>Imparidentia</taxon>
        <taxon>Neoheterodontei</taxon>
        <taxon>Myida</taxon>
        <taxon>Dreissenoidea</taxon>
        <taxon>Dreissenidae</taxon>
        <taxon>Dreissena</taxon>
    </lineage>
</organism>
<dbReference type="EMBL" id="JAIWYP010000014">
    <property type="protein sequence ID" value="KAH3707334.1"/>
    <property type="molecule type" value="Genomic_DNA"/>
</dbReference>
<sequence>MQSDSPTVGKGTMRMFLSLASINSWIVKTTDIKSAFLQDKEIKRDVYIKPPMDCDIAEGVV</sequence>
<protein>
    <recommendedName>
        <fullName evidence="3">Reverse transcriptase Ty1/copia-type domain-containing protein</fullName>
    </recommendedName>
</protein>
<reference evidence="1" key="2">
    <citation type="submission" date="2020-11" db="EMBL/GenBank/DDBJ databases">
        <authorList>
            <person name="McCartney M.A."/>
            <person name="Auch B."/>
            <person name="Kono T."/>
            <person name="Mallez S."/>
            <person name="Becker A."/>
            <person name="Gohl D.M."/>
            <person name="Silverstein K.A.T."/>
            <person name="Koren S."/>
            <person name="Bechman K.B."/>
            <person name="Herman A."/>
            <person name="Abrahante J.E."/>
            <person name="Garbe J."/>
        </authorList>
    </citation>
    <scope>NUCLEOTIDE SEQUENCE</scope>
    <source>
        <strain evidence="1">Duluth1</strain>
        <tissue evidence="1">Whole animal</tissue>
    </source>
</reference>
<evidence type="ECO:0008006" key="3">
    <source>
        <dbReference type="Google" id="ProtNLM"/>
    </source>
</evidence>
<reference evidence="1" key="1">
    <citation type="journal article" date="2019" name="bioRxiv">
        <title>The Genome of the Zebra Mussel, Dreissena polymorpha: A Resource for Invasive Species Research.</title>
        <authorList>
            <person name="McCartney M.A."/>
            <person name="Auch B."/>
            <person name="Kono T."/>
            <person name="Mallez S."/>
            <person name="Zhang Y."/>
            <person name="Obille A."/>
            <person name="Becker A."/>
            <person name="Abrahante J.E."/>
            <person name="Garbe J."/>
            <person name="Badalamenti J.P."/>
            <person name="Herman A."/>
            <person name="Mangelson H."/>
            <person name="Liachko I."/>
            <person name="Sullivan S."/>
            <person name="Sone E.D."/>
            <person name="Koren S."/>
            <person name="Silverstein K.A.T."/>
            <person name="Beckman K.B."/>
            <person name="Gohl D.M."/>
        </authorList>
    </citation>
    <scope>NUCLEOTIDE SEQUENCE</scope>
    <source>
        <strain evidence="1">Duluth1</strain>
        <tissue evidence="1">Whole animal</tissue>
    </source>
</reference>
<accession>A0A9D3YWW0</accession>
<proteinExistence type="predicted"/>
<evidence type="ECO:0000313" key="1">
    <source>
        <dbReference type="EMBL" id="KAH3707334.1"/>
    </source>
</evidence>
<dbReference type="AlphaFoldDB" id="A0A9D3YWW0"/>
<keyword evidence="2" id="KW-1185">Reference proteome</keyword>
<name>A0A9D3YWW0_DREPO</name>
<gene>
    <name evidence="1" type="ORF">DPMN_066736</name>
</gene>